<dbReference type="Gene3D" id="3.40.190.290">
    <property type="match status" value="1"/>
</dbReference>
<keyword evidence="4" id="KW-0804">Transcription</keyword>
<gene>
    <name evidence="6" type="ORF">SAMN05660461_5401</name>
</gene>
<comment type="similarity">
    <text evidence="1">Belongs to the LysR transcriptional regulatory family.</text>
</comment>
<dbReference type="CDD" id="cd05466">
    <property type="entry name" value="PBP2_LTTR_substrate"/>
    <property type="match status" value="1"/>
</dbReference>
<proteinExistence type="inferred from homology"/>
<dbReference type="PROSITE" id="PS50931">
    <property type="entry name" value="HTH_LYSR"/>
    <property type="match status" value="1"/>
</dbReference>
<dbReference type="GO" id="GO:0000976">
    <property type="term" value="F:transcription cis-regulatory region binding"/>
    <property type="evidence" value="ECO:0007669"/>
    <property type="project" value="TreeGrafter"/>
</dbReference>
<dbReference type="GO" id="GO:0003700">
    <property type="term" value="F:DNA-binding transcription factor activity"/>
    <property type="evidence" value="ECO:0007669"/>
    <property type="project" value="InterPro"/>
</dbReference>
<protein>
    <submittedName>
        <fullName evidence="6">DNA-binding transcriptional regulator, LysR family</fullName>
    </submittedName>
</protein>
<dbReference type="InterPro" id="IPR036388">
    <property type="entry name" value="WH-like_DNA-bd_sf"/>
</dbReference>
<evidence type="ECO:0000256" key="1">
    <source>
        <dbReference type="ARBA" id="ARBA00009437"/>
    </source>
</evidence>
<dbReference type="RefSeq" id="WP_079472672.1">
    <property type="nucleotide sequence ID" value="NZ_FUZZ01000005.1"/>
</dbReference>
<keyword evidence="2" id="KW-0805">Transcription regulation</keyword>
<reference evidence="6 7" key="1">
    <citation type="submission" date="2017-02" db="EMBL/GenBank/DDBJ databases">
        <authorList>
            <person name="Peterson S.W."/>
        </authorList>
    </citation>
    <scope>NUCLEOTIDE SEQUENCE [LARGE SCALE GENOMIC DNA]</scope>
    <source>
        <strain evidence="6 7">DSM 18108</strain>
    </source>
</reference>
<evidence type="ECO:0000256" key="3">
    <source>
        <dbReference type="ARBA" id="ARBA00023125"/>
    </source>
</evidence>
<evidence type="ECO:0000256" key="4">
    <source>
        <dbReference type="ARBA" id="ARBA00023163"/>
    </source>
</evidence>
<evidence type="ECO:0000313" key="6">
    <source>
        <dbReference type="EMBL" id="SKD09512.1"/>
    </source>
</evidence>
<sequence length="295" mass="34154">MVNLEWYRTFKAVYQTGSLTAASKMLFISQPNVSQHLSALEAHIGKQLFERKPKLVPTDYGKLFYTQVVEPLEKLENVEADFRYFCITKQLPNIHIGAVKEYFQAVVAKRISDVPANIITEFGLTKDLLRRLQKGDLDFLIATQLTEEKNIIYEPILREQFLIVSSPDLDIKPFKNFLKKKTLDEAESWLLKQQWFAYSSDLPVIRRFWLENFRKRPAIKPQFIIPDMQTILQAISCGNGVTITADYMVKEGIKKGELKEVWRGNVPASNTLYLAYDNTRMASDRVKIVRNLLQL</sequence>
<dbReference type="PRINTS" id="PR00039">
    <property type="entry name" value="HTHLYSR"/>
</dbReference>
<dbReference type="SUPFAM" id="SSF46785">
    <property type="entry name" value="Winged helix' DNA-binding domain"/>
    <property type="match status" value="1"/>
</dbReference>
<dbReference type="InterPro" id="IPR036390">
    <property type="entry name" value="WH_DNA-bd_sf"/>
</dbReference>
<dbReference type="PANTHER" id="PTHR30126">
    <property type="entry name" value="HTH-TYPE TRANSCRIPTIONAL REGULATOR"/>
    <property type="match status" value="1"/>
</dbReference>
<dbReference type="Pfam" id="PF00126">
    <property type="entry name" value="HTH_1"/>
    <property type="match status" value="1"/>
</dbReference>
<dbReference type="Gene3D" id="1.10.10.10">
    <property type="entry name" value="Winged helix-like DNA-binding domain superfamily/Winged helix DNA-binding domain"/>
    <property type="match status" value="1"/>
</dbReference>
<dbReference type="AlphaFoldDB" id="A0A1T5PA05"/>
<accession>A0A1T5PA05</accession>
<evidence type="ECO:0000256" key="2">
    <source>
        <dbReference type="ARBA" id="ARBA00023015"/>
    </source>
</evidence>
<dbReference type="Pfam" id="PF03466">
    <property type="entry name" value="LysR_substrate"/>
    <property type="match status" value="1"/>
</dbReference>
<feature type="domain" description="HTH lysR-type" evidence="5">
    <location>
        <begin position="2"/>
        <end position="58"/>
    </location>
</feature>
<keyword evidence="3 6" id="KW-0238">DNA-binding</keyword>
<dbReference type="EMBL" id="FUZZ01000005">
    <property type="protein sequence ID" value="SKD09512.1"/>
    <property type="molecule type" value="Genomic_DNA"/>
</dbReference>
<evidence type="ECO:0000313" key="7">
    <source>
        <dbReference type="Proteomes" id="UP000190166"/>
    </source>
</evidence>
<dbReference type="Proteomes" id="UP000190166">
    <property type="component" value="Unassembled WGS sequence"/>
</dbReference>
<keyword evidence="7" id="KW-1185">Reference proteome</keyword>
<evidence type="ECO:0000259" key="5">
    <source>
        <dbReference type="PROSITE" id="PS50931"/>
    </source>
</evidence>
<dbReference type="STRING" id="393003.SAMN05660461_5401"/>
<dbReference type="PANTHER" id="PTHR30126:SF40">
    <property type="entry name" value="HTH-TYPE TRANSCRIPTIONAL REGULATOR GLTR"/>
    <property type="match status" value="1"/>
</dbReference>
<dbReference type="InterPro" id="IPR000847">
    <property type="entry name" value="LysR_HTH_N"/>
</dbReference>
<dbReference type="InterPro" id="IPR005119">
    <property type="entry name" value="LysR_subst-bd"/>
</dbReference>
<organism evidence="6 7">
    <name type="scientific">Chitinophaga ginsengisegetis</name>
    <dbReference type="NCBI Taxonomy" id="393003"/>
    <lineage>
        <taxon>Bacteria</taxon>
        <taxon>Pseudomonadati</taxon>
        <taxon>Bacteroidota</taxon>
        <taxon>Chitinophagia</taxon>
        <taxon>Chitinophagales</taxon>
        <taxon>Chitinophagaceae</taxon>
        <taxon>Chitinophaga</taxon>
    </lineage>
</organism>
<dbReference type="SUPFAM" id="SSF53850">
    <property type="entry name" value="Periplasmic binding protein-like II"/>
    <property type="match status" value="1"/>
</dbReference>
<name>A0A1T5PA05_9BACT</name>